<name>A0A1D2J7Y6_PARBR</name>
<evidence type="ECO:0000313" key="2">
    <source>
        <dbReference type="EMBL" id="ODH17516.1"/>
    </source>
</evidence>
<feature type="compositionally biased region" description="Polar residues" evidence="1">
    <location>
        <begin position="54"/>
        <end position="79"/>
    </location>
</feature>
<dbReference type="Proteomes" id="UP000242814">
    <property type="component" value="Unassembled WGS sequence"/>
</dbReference>
<gene>
    <name evidence="2" type="ORF">ACO22_06263</name>
</gene>
<accession>A0A1D2J7Y6</accession>
<dbReference type="EMBL" id="LZYO01000326">
    <property type="protein sequence ID" value="ODH17516.1"/>
    <property type="molecule type" value="Genomic_DNA"/>
</dbReference>
<evidence type="ECO:0000256" key="1">
    <source>
        <dbReference type="SAM" id="MobiDB-lite"/>
    </source>
</evidence>
<feature type="compositionally biased region" description="Low complexity" evidence="1">
    <location>
        <begin position="88"/>
        <end position="106"/>
    </location>
</feature>
<comment type="caution">
    <text evidence="2">The sequence shown here is derived from an EMBL/GenBank/DDBJ whole genome shotgun (WGS) entry which is preliminary data.</text>
</comment>
<reference evidence="2 3" key="1">
    <citation type="submission" date="2016-06" db="EMBL/GenBank/DDBJ databases">
        <authorList>
            <person name="Kjaerup R.B."/>
            <person name="Dalgaard T.S."/>
            <person name="Juul-Madsen H.R."/>
        </authorList>
    </citation>
    <scope>NUCLEOTIDE SEQUENCE [LARGE SCALE GENOMIC DNA]</scope>
    <source>
        <strain evidence="2 3">Pb300</strain>
    </source>
</reference>
<dbReference type="VEuPathDB" id="FungiDB:PADG_08628"/>
<proteinExistence type="predicted"/>
<sequence>MGTGEAKERKVRIEQFQYGTEKNTIKTADMGRSAALFGQSINTQYEYGPISLGTFTNASVGTPNPQQGSDWQPSVSDGQLWSIIGALGDSDGSTPPSPSQGPSVSTDPVLIEVRVARPQKTLGAKA</sequence>
<dbReference type="VEuPathDB" id="FungiDB:PABG_07712"/>
<organism evidence="2 3">
    <name type="scientific">Paracoccidioides brasiliensis</name>
    <dbReference type="NCBI Taxonomy" id="121759"/>
    <lineage>
        <taxon>Eukaryota</taxon>
        <taxon>Fungi</taxon>
        <taxon>Dikarya</taxon>
        <taxon>Ascomycota</taxon>
        <taxon>Pezizomycotina</taxon>
        <taxon>Eurotiomycetes</taxon>
        <taxon>Eurotiomycetidae</taxon>
        <taxon>Onygenales</taxon>
        <taxon>Ajellomycetaceae</taxon>
        <taxon>Paracoccidioides</taxon>
    </lineage>
</organism>
<evidence type="ECO:0000313" key="3">
    <source>
        <dbReference type="Proteomes" id="UP000242814"/>
    </source>
</evidence>
<feature type="region of interest" description="Disordered" evidence="1">
    <location>
        <begin position="54"/>
        <end position="110"/>
    </location>
</feature>
<protein>
    <submittedName>
        <fullName evidence="2">Uncharacterized protein</fullName>
    </submittedName>
</protein>
<dbReference type="AlphaFoldDB" id="A0A1D2J7Y6"/>